<dbReference type="Proteomes" id="UP000736787">
    <property type="component" value="Unassembled WGS sequence"/>
</dbReference>
<name>A0A8T1AHH7_9STRA</name>
<evidence type="ECO:0000259" key="3">
    <source>
        <dbReference type="PROSITE" id="PS50158"/>
    </source>
</evidence>
<dbReference type="PROSITE" id="PS50158">
    <property type="entry name" value="ZF_CCHC"/>
    <property type="match status" value="1"/>
</dbReference>
<proteinExistence type="predicted"/>
<dbReference type="PANTHER" id="PTHR15503">
    <property type="entry name" value="LDOC1 RELATED"/>
    <property type="match status" value="1"/>
</dbReference>
<evidence type="ECO:0000313" key="5">
    <source>
        <dbReference type="Proteomes" id="UP000736787"/>
    </source>
</evidence>
<gene>
    <name evidence="4" type="ORF">PC117_g26708</name>
</gene>
<keyword evidence="1" id="KW-0862">Zinc</keyword>
<sequence>MEYEHGAENQPVDGNPSMRGPSESATHIARADCPHLSDPEWGALQRLATVIGEAAVATMLRTLSPTEQHGVALGFIVKEQRDAAAATTTTASSGTTPRVQSLKLHVSNYVGKEGEPLLRWLVEVDTDIAARRIFDDRSWAYGRRLTDATCFGTYAEFKEELRQAFEPPKSEFRSRAEFLDLQQGKHDVHAYAQRARYLVSNIVTNPMDEATKVVTFMKGLRDGPVKTYLFREYRSTLEAAITLVMQEEFSLWQAKLHVNVPRMARPVMRTGGPEPMDLSNATAAGHQQRSNSSVRCFRCGYTGHFARECTAAVHKAGGRRGDARHRHDQ</sequence>
<evidence type="ECO:0000256" key="2">
    <source>
        <dbReference type="SAM" id="MobiDB-lite"/>
    </source>
</evidence>
<feature type="domain" description="CCHC-type" evidence="3">
    <location>
        <begin position="295"/>
        <end position="309"/>
    </location>
</feature>
<evidence type="ECO:0000313" key="4">
    <source>
        <dbReference type="EMBL" id="KAG2879711.1"/>
    </source>
</evidence>
<dbReference type="Gene3D" id="4.10.60.10">
    <property type="entry name" value="Zinc finger, CCHC-type"/>
    <property type="match status" value="1"/>
</dbReference>
<dbReference type="SUPFAM" id="SSF57756">
    <property type="entry name" value="Retrovirus zinc finger-like domains"/>
    <property type="match status" value="1"/>
</dbReference>
<dbReference type="GO" id="GO:0003676">
    <property type="term" value="F:nucleic acid binding"/>
    <property type="evidence" value="ECO:0007669"/>
    <property type="project" value="InterPro"/>
</dbReference>
<protein>
    <recommendedName>
        <fullName evidence="3">CCHC-type domain-containing protein</fullName>
    </recommendedName>
</protein>
<dbReference type="PANTHER" id="PTHR15503:SF22">
    <property type="entry name" value="TRANSPOSON TY3-I GAG POLYPROTEIN"/>
    <property type="match status" value="1"/>
</dbReference>
<evidence type="ECO:0000256" key="1">
    <source>
        <dbReference type="PROSITE-ProRule" id="PRU00047"/>
    </source>
</evidence>
<reference evidence="4" key="1">
    <citation type="submission" date="2018-10" db="EMBL/GenBank/DDBJ databases">
        <title>Effector identification in a new, highly contiguous assembly of the strawberry crown rot pathogen Phytophthora cactorum.</title>
        <authorList>
            <person name="Armitage A.D."/>
            <person name="Nellist C.F."/>
            <person name="Bates H."/>
            <person name="Vickerstaff R.J."/>
            <person name="Harrison R.J."/>
        </authorList>
    </citation>
    <scope>NUCLEOTIDE SEQUENCE</scope>
    <source>
        <strain evidence="4">4040</strain>
    </source>
</reference>
<organism evidence="4 5">
    <name type="scientific">Phytophthora cactorum</name>
    <dbReference type="NCBI Taxonomy" id="29920"/>
    <lineage>
        <taxon>Eukaryota</taxon>
        <taxon>Sar</taxon>
        <taxon>Stramenopiles</taxon>
        <taxon>Oomycota</taxon>
        <taxon>Peronosporomycetes</taxon>
        <taxon>Peronosporales</taxon>
        <taxon>Peronosporaceae</taxon>
        <taxon>Phytophthora</taxon>
    </lineage>
</organism>
<dbReference type="AlphaFoldDB" id="A0A8T1AHH7"/>
<dbReference type="Pfam" id="PF03732">
    <property type="entry name" value="Retrotrans_gag"/>
    <property type="match status" value="1"/>
</dbReference>
<keyword evidence="1" id="KW-0863">Zinc-finger</keyword>
<comment type="caution">
    <text evidence="4">The sequence shown here is derived from an EMBL/GenBank/DDBJ whole genome shotgun (WGS) entry which is preliminary data.</text>
</comment>
<feature type="region of interest" description="Disordered" evidence="2">
    <location>
        <begin position="1"/>
        <end position="26"/>
    </location>
</feature>
<dbReference type="GO" id="GO:0008270">
    <property type="term" value="F:zinc ion binding"/>
    <property type="evidence" value="ECO:0007669"/>
    <property type="project" value="UniProtKB-KW"/>
</dbReference>
<dbReference type="InterPro" id="IPR005162">
    <property type="entry name" value="Retrotrans_gag_dom"/>
</dbReference>
<dbReference type="SMART" id="SM00343">
    <property type="entry name" value="ZnF_C2HC"/>
    <property type="match status" value="1"/>
</dbReference>
<keyword evidence="1" id="KW-0479">Metal-binding</keyword>
<dbReference type="Pfam" id="PF00098">
    <property type="entry name" value="zf-CCHC"/>
    <property type="match status" value="1"/>
</dbReference>
<dbReference type="EMBL" id="RCMK01002623">
    <property type="protein sequence ID" value="KAG2879711.1"/>
    <property type="molecule type" value="Genomic_DNA"/>
</dbReference>
<dbReference type="InterPro" id="IPR001878">
    <property type="entry name" value="Znf_CCHC"/>
</dbReference>
<accession>A0A8T1AHH7</accession>
<dbReference type="InterPro" id="IPR036875">
    <property type="entry name" value="Znf_CCHC_sf"/>
</dbReference>
<dbReference type="InterPro" id="IPR032567">
    <property type="entry name" value="RTL1-rel"/>
</dbReference>